<protein>
    <submittedName>
        <fullName evidence="2">Uncharacterized protein</fullName>
    </submittedName>
</protein>
<evidence type="ECO:0000313" key="3">
    <source>
        <dbReference type="Proteomes" id="UP000238045"/>
    </source>
</evidence>
<dbReference type="Proteomes" id="UP000238045">
    <property type="component" value="Unassembled WGS sequence"/>
</dbReference>
<dbReference type="AlphaFoldDB" id="A0A2S9EUL2"/>
<dbReference type="EMBL" id="PCQL01000008">
    <property type="protein sequence ID" value="PRC19694.1"/>
    <property type="molecule type" value="Genomic_DNA"/>
</dbReference>
<name>A0A2S9EUL2_9PSED</name>
<keyword evidence="1" id="KW-0812">Transmembrane</keyword>
<accession>A0A2S9EUL2</accession>
<keyword evidence="1" id="KW-1133">Transmembrane helix</keyword>
<reference evidence="2 3" key="1">
    <citation type="submission" date="2017-09" db="EMBL/GenBank/DDBJ databases">
        <title>Genomic, metabolic, and phenotypic characteristics of bacterial isolates from the natural microbiome of the model nematode Caenorhabditis elegans.</title>
        <authorList>
            <person name="Zimmermann J."/>
            <person name="Obeng N."/>
            <person name="Yang W."/>
            <person name="Obeng O."/>
            <person name="Kissoyan K."/>
            <person name="Pees B."/>
            <person name="Dirksen P."/>
            <person name="Hoppner M."/>
            <person name="Franke A."/>
            <person name="Rosenstiel P."/>
            <person name="Leippe M."/>
            <person name="Dierking K."/>
            <person name="Kaleta C."/>
            <person name="Schulenburg H."/>
        </authorList>
    </citation>
    <scope>NUCLEOTIDE SEQUENCE [LARGE SCALE GENOMIC DNA]</scope>
    <source>
        <strain evidence="2 3">MYb117</strain>
    </source>
</reference>
<feature type="transmembrane region" description="Helical" evidence="1">
    <location>
        <begin position="6"/>
        <end position="27"/>
    </location>
</feature>
<keyword evidence="1" id="KW-0472">Membrane</keyword>
<comment type="caution">
    <text evidence="2">The sequence shown here is derived from an EMBL/GenBank/DDBJ whole genome shotgun (WGS) entry which is preliminary data.</text>
</comment>
<dbReference type="RefSeq" id="WP_105731773.1">
    <property type="nucleotide sequence ID" value="NZ_CP159260.1"/>
</dbReference>
<sequence>MLSTTAVATAFDGTALLCLVMPVTSAWRTEAMKREYRGYRKAIDDELSDPNLDEKSRQLLLVELSKLDAQFHLLHDRRGTLQKVKFLGAGMRLASRYLRKASKYTNPFRLF</sequence>
<evidence type="ECO:0000256" key="1">
    <source>
        <dbReference type="SAM" id="Phobius"/>
    </source>
</evidence>
<gene>
    <name evidence="2" type="ORF">CQZ99_10130</name>
</gene>
<organism evidence="2 3">
    <name type="scientific">Pseudomonas poae</name>
    <dbReference type="NCBI Taxonomy" id="200451"/>
    <lineage>
        <taxon>Bacteria</taxon>
        <taxon>Pseudomonadati</taxon>
        <taxon>Pseudomonadota</taxon>
        <taxon>Gammaproteobacteria</taxon>
        <taxon>Pseudomonadales</taxon>
        <taxon>Pseudomonadaceae</taxon>
        <taxon>Pseudomonas</taxon>
    </lineage>
</organism>
<evidence type="ECO:0000313" key="2">
    <source>
        <dbReference type="EMBL" id="PRC19694.1"/>
    </source>
</evidence>
<proteinExistence type="predicted"/>
<keyword evidence="3" id="KW-1185">Reference proteome</keyword>